<gene>
    <name evidence="1" type="ORF">GRI58_14275</name>
</gene>
<evidence type="ECO:0000313" key="1">
    <source>
        <dbReference type="EMBL" id="MXP29973.1"/>
    </source>
</evidence>
<name>A0A845ALD0_9SPHN</name>
<comment type="caution">
    <text evidence="1">The sequence shown here is derived from an EMBL/GenBank/DDBJ whole genome shotgun (WGS) entry which is preliminary data.</text>
</comment>
<sequence length="68" mass="7734">MLDGLSLDPFTLEDLGFIFVPSPSPAALLKRASKYLSPSETYIFIQLRIPRRRSNAKARQLDDIIEIK</sequence>
<evidence type="ECO:0000313" key="2">
    <source>
        <dbReference type="Proteomes" id="UP000439780"/>
    </source>
</evidence>
<organism evidence="1 2">
    <name type="scientific">Qipengyuania algicida</name>
    <dbReference type="NCBI Taxonomy" id="1836209"/>
    <lineage>
        <taxon>Bacteria</taxon>
        <taxon>Pseudomonadati</taxon>
        <taxon>Pseudomonadota</taxon>
        <taxon>Alphaproteobacteria</taxon>
        <taxon>Sphingomonadales</taxon>
        <taxon>Erythrobacteraceae</taxon>
        <taxon>Qipengyuania</taxon>
    </lineage>
</organism>
<dbReference type="AlphaFoldDB" id="A0A845ALD0"/>
<accession>A0A845ALD0</accession>
<reference evidence="1 2" key="1">
    <citation type="submission" date="2019-12" db="EMBL/GenBank/DDBJ databases">
        <title>Genomic-based taxomic classification of the family Erythrobacteraceae.</title>
        <authorList>
            <person name="Xu L."/>
        </authorList>
    </citation>
    <scope>NUCLEOTIDE SEQUENCE [LARGE SCALE GENOMIC DNA]</scope>
    <source>
        <strain evidence="1 2">KEMB 9005-328</strain>
    </source>
</reference>
<proteinExistence type="predicted"/>
<dbReference type="EMBL" id="WTYA01000014">
    <property type="protein sequence ID" value="MXP29973.1"/>
    <property type="molecule type" value="Genomic_DNA"/>
</dbReference>
<protein>
    <submittedName>
        <fullName evidence="1">Uncharacterized protein</fullName>
    </submittedName>
</protein>
<keyword evidence="2" id="KW-1185">Reference proteome</keyword>
<dbReference type="Proteomes" id="UP000439780">
    <property type="component" value="Unassembled WGS sequence"/>
</dbReference>